<dbReference type="InterPro" id="IPR025659">
    <property type="entry name" value="Tubby-like_C"/>
</dbReference>
<sequence length="198" mass="22032">MAKAIIGPHFCSPYPVDLGIVRQVLSGDFAVKDINGNTVFKVKEAFLSLRDRRVLVDAHGYPIVTLQKKLLSTHHRWKVYRGDSTDSSNLVFSVKKSSMLQWKTKLHVFLANNTGEYAPDFRVKGNWFEQSCVVYAGNSKSSNNIVAQMHKKHTVTSVLFGKDNFMVTVYSGIDQAFIVALIIILDEMNSSGSDSGGE</sequence>
<keyword evidence="3" id="KW-1185">Reference proteome</keyword>
<accession>A0AAW1W8K2</accession>
<dbReference type="AlphaFoldDB" id="A0AAW1W8K2"/>
<organism evidence="2 3">
    <name type="scientific">Rubus argutus</name>
    <name type="common">Southern blackberry</name>
    <dbReference type="NCBI Taxonomy" id="59490"/>
    <lineage>
        <taxon>Eukaryota</taxon>
        <taxon>Viridiplantae</taxon>
        <taxon>Streptophyta</taxon>
        <taxon>Embryophyta</taxon>
        <taxon>Tracheophyta</taxon>
        <taxon>Spermatophyta</taxon>
        <taxon>Magnoliopsida</taxon>
        <taxon>eudicotyledons</taxon>
        <taxon>Gunneridae</taxon>
        <taxon>Pentapetalae</taxon>
        <taxon>rosids</taxon>
        <taxon>fabids</taxon>
        <taxon>Rosales</taxon>
        <taxon>Rosaceae</taxon>
        <taxon>Rosoideae</taxon>
        <taxon>Rosoideae incertae sedis</taxon>
        <taxon>Rubus</taxon>
    </lineage>
</organism>
<name>A0AAW1W8K2_RUBAR</name>
<dbReference type="PANTHER" id="PTHR31087">
    <property type="match status" value="1"/>
</dbReference>
<dbReference type="SUPFAM" id="SSF54518">
    <property type="entry name" value="Tubby C-terminal domain-like"/>
    <property type="match status" value="1"/>
</dbReference>
<gene>
    <name evidence="2" type="ORF">M0R45_028857</name>
</gene>
<dbReference type="PANTHER" id="PTHR31087:SF58">
    <property type="entry name" value="OS07G0230700 PROTEIN"/>
    <property type="match status" value="1"/>
</dbReference>
<dbReference type="Gene3D" id="2.40.160.200">
    <property type="entry name" value="LURP1-related"/>
    <property type="match status" value="1"/>
</dbReference>
<comment type="caution">
    <text evidence="2">The sequence shown here is derived from an EMBL/GenBank/DDBJ whole genome shotgun (WGS) entry which is preliminary data.</text>
</comment>
<dbReference type="InterPro" id="IPR038595">
    <property type="entry name" value="LOR_sf"/>
</dbReference>
<dbReference type="InterPro" id="IPR007612">
    <property type="entry name" value="LOR"/>
</dbReference>
<evidence type="ECO:0000313" key="3">
    <source>
        <dbReference type="Proteomes" id="UP001457282"/>
    </source>
</evidence>
<evidence type="ECO:0000256" key="1">
    <source>
        <dbReference type="ARBA" id="ARBA00005437"/>
    </source>
</evidence>
<proteinExistence type="inferred from homology"/>
<reference evidence="2 3" key="1">
    <citation type="journal article" date="2023" name="G3 (Bethesda)">
        <title>A chromosome-length genome assembly and annotation of blackberry (Rubus argutus, cv. 'Hillquist').</title>
        <authorList>
            <person name="Bruna T."/>
            <person name="Aryal R."/>
            <person name="Dudchenko O."/>
            <person name="Sargent D.J."/>
            <person name="Mead D."/>
            <person name="Buti M."/>
            <person name="Cavallini A."/>
            <person name="Hytonen T."/>
            <person name="Andres J."/>
            <person name="Pham M."/>
            <person name="Weisz D."/>
            <person name="Mascagni F."/>
            <person name="Usai G."/>
            <person name="Natali L."/>
            <person name="Bassil N."/>
            <person name="Fernandez G.E."/>
            <person name="Lomsadze A."/>
            <person name="Armour M."/>
            <person name="Olukolu B."/>
            <person name="Poorten T."/>
            <person name="Britton C."/>
            <person name="Davik J."/>
            <person name="Ashrafi H."/>
            <person name="Aiden E.L."/>
            <person name="Borodovsky M."/>
            <person name="Worthington M."/>
        </authorList>
    </citation>
    <scope>NUCLEOTIDE SEQUENCE [LARGE SCALE GENOMIC DNA]</scope>
    <source>
        <strain evidence="2">PI 553951</strain>
    </source>
</reference>
<dbReference type="EMBL" id="JBEDUW010000006">
    <property type="protein sequence ID" value="KAK9920299.1"/>
    <property type="molecule type" value="Genomic_DNA"/>
</dbReference>
<evidence type="ECO:0000313" key="2">
    <source>
        <dbReference type="EMBL" id="KAK9920299.1"/>
    </source>
</evidence>
<protein>
    <submittedName>
        <fullName evidence="2">Uncharacterized protein</fullName>
    </submittedName>
</protein>
<comment type="similarity">
    <text evidence="1">Belongs to the LOR family.</text>
</comment>
<dbReference type="Proteomes" id="UP001457282">
    <property type="component" value="Unassembled WGS sequence"/>
</dbReference>
<dbReference type="Pfam" id="PF04525">
    <property type="entry name" value="LOR"/>
    <property type="match status" value="1"/>
</dbReference>